<dbReference type="Proteomes" id="UP000435649">
    <property type="component" value="Unassembled WGS sequence"/>
</dbReference>
<evidence type="ECO:0000256" key="1">
    <source>
        <dbReference type="ARBA" id="ARBA00009924"/>
    </source>
</evidence>
<dbReference type="PIRSF" id="PIRSF028756">
    <property type="entry name" value="PPK2_prd"/>
    <property type="match status" value="1"/>
</dbReference>
<dbReference type="InterPro" id="IPR016898">
    <property type="entry name" value="Polyphosphate_phosphotransfera"/>
</dbReference>
<dbReference type="PANTHER" id="PTHR34383:SF3">
    <property type="entry name" value="POLYPHOSPHATE:AMP PHOSPHOTRANSFERASE"/>
    <property type="match status" value="1"/>
</dbReference>
<evidence type="ECO:0000259" key="4">
    <source>
        <dbReference type="Pfam" id="PF03976"/>
    </source>
</evidence>
<dbReference type="SUPFAM" id="SSF52540">
    <property type="entry name" value="P-loop containing nucleoside triphosphate hydrolases"/>
    <property type="match status" value="1"/>
</dbReference>
<dbReference type="AlphaFoldDB" id="A0A844G1L3"/>
<name>A0A844G1L3_9BACT</name>
<evidence type="ECO:0000256" key="3">
    <source>
        <dbReference type="ARBA" id="ARBA00022777"/>
    </source>
</evidence>
<proteinExistence type="inferred from homology"/>
<dbReference type="InterPro" id="IPR022300">
    <property type="entry name" value="PPK2-rel_1"/>
</dbReference>
<sequence>MDLRKELMVSPGEKVDLGRIDPAGTFGFGKDDEILKETAGNSAELAKLQFDLYAEGKRSLLVVLQGMDAAGKDGVINHVLAPLNPQGCRVQSFKTPSALELAHDFLWRVHMVAPKKGEIVIFNRSHYEDVLIQRVHKMVPEEVWRERYEFINDFEKLLVKSGTVIVKFYLHISPEEQLKRFKDRLDDPSRQWKISSADYAERKLWPEYRKAFEEALERCSTAQAPWYVIPADRKYFRNYAVSRILADTLKEMRLELPPVSVDIAAVREEYANAKQLEKEGLGPDGTPAKSAK</sequence>
<comment type="similarity">
    <text evidence="1">Belongs to the polyphosphate kinase 2 (PPK2) family. Class I subfamily.</text>
</comment>
<keyword evidence="3 5" id="KW-0418">Kinase</keyword>
<dbReference type="RefSeq" id="WP_154417162.1">
    <property type="nucleotide sequence ID" value="NZ_CALXOB010000023.1"/>
</dbReference>
<protein>
    <submittedName>
        <fullName evidence="5">Polyphosphate kinase 2 family protein</fullName>
    </submittedName>
</protein>
<dbReference type="EMBL" id="VUNS01000003">
    <property type="protein sequence ID" value="MST96389.1"/>
    <property type="molecule type" value="Genomic_DNA"/>
</dbReference>
<dbReference type="PANTHER" id="PTHR34383">
    <property type="entry name" value="POLYPHOSPHATE:AMP PHOSPHOTRANSFERASE-RELATED"/>
    <property type="match status" value="1"/>
</dbReference>
<evidence type="ECO:0000313" key="5">
    <source>
        <dbReference type="EMBL" id="MST96389.1"/>
    </source>
</evidence>
<dbReference type="Pfam" id="PF03976">
    <property type="entry name" value="PPK2"/>
    <property type="match status" value="1"/>
</dbReference>
<keyword evidence="6" id="KW-1185">Reference proteome</keyword>
<dbReference type="GO" id="GO:0006797">
    <property type="term" value="P:polyphosphate metabolic process"/>
    <property type="evidence" value="ECO:0007669"/>
    <property type="project" value="InterPro"/>
</dbReference>
<reference evidence="5 6" key="1">
    <citation type="submission" date="2019-08" db="EMBL/GenBank/DDBJ databases">
        <title>In-depth cultivation of the pig gut microbiome towards novel bacterial diversity and tailored functional studies.</title>
        <authorList>
            <person name="Wylensek D."/>
            <person name="Hitch T.C.A."/>
            <person name="Clavel T."/>
        </authorList>
    </citation>
    <scope>NUCLEOTIDE SEQUENCE [LARGE SCALE GENOMIC DNA]</scope>
    <source>
        <strain evidence="5 6">BBE-744-WT-12</strain>
    </source>
</reference>
<dbReference type="InterPro" id="IPR022488">
    <property type="entry name" value="PPK2-related"/>
</dbReference>
<evidence type="ECO:0000313" key="6">
    <source>
        <dbReference type="Proteomes" id="UP000435649"/>
    </source>
</evidence>
<dbReference type="GO" id="GO:0008976">
    <property type="term" value="F:polyphosphate kinase activity"/>
    <property type="evidence" value="ECO:0007669"/>
    <property type="project" value="InterPro"/>
</dbReference>
<evidence type="ECO:0000256" key="2">
    <source>
        <dbReference type="ARBA" id="ARBA00022679"/>
    </source>
</evidence>
<comment type="caution">
    <text evidence="5">The sequence shown here is derived from an EMBL/GenBank/DDBJ whole genome shotgun (WGS) entry which is preliminary data.</text>
</comment>
<accession>A0A844G1L3</accession>
<dbReference type="InterPro" id="IPR027417">
    <property type="entry name" value="P-loop_NTPase"/>
</dbReference>
<dbReference type="NCBIfam" id="TIGR03709">
    <property type="entry name" value="PPK2_rel_1"/>
    <property type="match status" value="1"/>
</dbReference>
<organism evidence="5 6">
    <name type="scientific">Victivallis lenta</name>
    <dbReference type="NCBI Taxonomy" id="2606640"/>
    <lineage>
        <taxon>Bacteria</taxon>
        <taxon>Pseudomonadati</taxon>
        <taxon>Lentisphaerota</taxon>
        <taxon>Lentisphaeria</taxon>
        <taxon>Victivallales</taxon>
        <taxon>Victivallaceae</taxon>
        <taxon>Victivallis</taxon>
    </lineage>
</organism>
<keyword evidence="2" id="KW-0808">Transferase</keyword>
<feature type="domain" description="Polyphosphate kinase-2-related" evidence="4">
    <location>
        <begin position="32"/>
        <end position="253"/>
    </location>
</feature>
<dbReference type="Gene3D" id="3.40.50.300">
    <property type="entry name" value="P-loop containing nucleotide triphosphate hydrolases"/>
    <property type="match status" value="1"/>
</dbReference>
<gene>
    <name evidence="5" type="ORF">FYJ85_04925</name>
</gene>